<sequence length="173" mass="19852">MEKQQPLKVDQPNPIEPMGVHSLNPRNVPVDGEGLRDWSSPLLCGCGEGPGLFCTSMCCPCLINTRNLRRIRYLEENNRPDPRREELLGEDSLFGIFLEAMCNVTWILQMGTRRAIRDRYHIRGSSWTDCCAPAWCQPCDLVQSHREIQFEEEYLMGQSQGEDVRHVDTKSEV</sequence>
<dbReference type="AlphaFoldDB" id="A0A9P6E641"/>
<accession>A0A9P6E641</accession>
<reference evidence="2" key="1">
    <citation type="submission" date="2020-11" db="EMBL/GenBank/DDBJ databases">
        <authorList>
            <consortium name="DOE Joint Genome Institute"/>
            <person name="Ahrendt S."/>
            <person name="Riley R."/>
            <person name="Andreopoulos W."/>
            <person name="Labutti K."/>
            <person name="Pangilinan J."/>
            <person name="Ruiz-Duenas F.J."/>
            <person name="Barrasa J.M."/>
            <person name="Sanchez-Garcia M."/>
            <person name="Camarero S."/>
            <person name="Miyauchi S."/>
            <person name="Serrano A."/>
            <person name="Linde D."/>
            <person name="Babiker R."/>
            <person name="Drula E."/>
            <person name="Ayuso-Fernandez I."/>
            <person name="Pacheco R."/>
            <person name="Padilla G."/>
            <person name="Ferreira P."/>
            <person name="Barriuso J."/>
            <person name="Kellner H."/>
            <person name="Castanera R."/>
            <person name="Alfaro M."/>
            <person name="Ramirez L."/>
            <person name="Pisabarro A.G."/>
            <person name="Kuo A."/>
            <person name="Tritt A."/>
            <person name="Lipzen A."/>
            <person name="He G."/>
            <person name="Yan M."/>
            <person name="Ng V."/>
            <person name="Cullen D."/>
            <person name="Martin F."/>
            <person name="Rosso M.-N."/>
            <person name="Henrissat B."/>
            <person name="Hibbett D."/>
            <person name="Martinez A.T."/>
            <person name="Grigoriev I.V."/>
        </authorList>
    </citation>
    <scope>NUCLEOTIDE SEQUENCE</scope>
    <source>
        <strain evidence="2">CBS 506.95</strain>
    </source>
</reference>
<dbReference type="PANTHER" id="PTHR15907">
    <property type="entry name" value="DUF614 FAMILY PROTEIN-RELATED"/>
    <property type="match status" value="1"/>
</dbReference>
<evidence type="ECO:0000256" key="1">
    <source>
        <dbReference type="SAM" id="MobiDB-lite"/>
    </source>
</evidence>
<dbReference type="InterPro" id="IPR006461">
    <property type="entry name" value="PLAC_motif_containing"/>
</dbReference>
<evidence type="ECO:0000313" key="3">
    <source>
        <dbReference type="Proteomes" id="UP000807306"/>
    </source>
</evidence>
<dbReference type="OrthoDB" id="1045822at2759"/>
<comment type="caution">
    <text evidence="2">The sequence shown here is derived from an EMBL/GenBank/DDBJ whole genome shotgun (WGS) entry which is preliminary data.</text>
</comment>
<dbReference type="Pfam" id="PF04749">
    <property type="entry name" value="PLAC8"/>
    <property type="match status" value="1"/>
</dbReference>
<gene>
    <name evidence="2" type="ORF">CPB83DRAFT_799583</name>
</gene>
<dbReference type="Proteomes" id="UP000807306">
    <property type="component" value="Unassembled WGS sequence"/>
</dbReference>
<proteinExistence type="predicted"/>
<evidence type="ECO:0000313" key="2">
    <source>
        <dbReference type="EMBL" id="KAF9523212.1"/>
    </source>
</evidence>
<name>A0A9P6E641_9AGAR</name>
<keyword evidence="3" id="KW-1185">Reference proteome</keyword>
<dbReference type="EMBL" id="MU157922">
    <property type="protein sequence ID" value="KAF9523212.1"/>
    <property type="molecule type" value="Genomic_DNA"/>
</dbReference>
<organism evidence="2 3">
    <name type="scientific">Crepidotus variabilis</name>
    <dbReference type="NCBI Taxonomy" id="179855"/>
    <lineage>
        <taxon>Eukaryota</taxon>
        <taxon>Fungi</taxon>
        <taxon>Dikarya</taxon>
        <taxon>Basidiomycota</taxon>
        <taxon>Agaricomycotina</taxon>
        <taxon>Agaricomycetes</taxon>
        <taxon>Agaricomycetidae</taxon>
        <taxon>Agaricales</taxon>
        <taxon>Agaricineae</taxon>
        <taxon>Crepidotaceae</taxon>
        <taxon>Crepidotus</taxon>
    </lineage>
</organism>
<feature type="region of interest" description="Disordered" evidence="1">
    <location>
        <begin position="1"/>
        <end position="20"/>
    </location>
</feature>
<dbReference type="NCBIfam" id="TIGR01571">
    <property type="entry name" value="A_thal_Cys_rich"/>
    <property type="match status" value="1"/>
</dbReference>
<protein>
    <submittedName>
        <fullName evidence="2">PLAC8 family-domain-containing protein</fullName>
    </submittedName>
</protein>